<feature type="coiled-coil region" evidence="1">
    <location>
        <begin position="162"/>
        <end position="189"/>
    </location>
</feature>
<protein>
    <submittedName>
        <fullName evidence="3">Uncharacterized protein</fullName>
    </submittedName>
</protein>
<organism evidence="3 4">
    <name type="scientific">Vibrio navarrensis</name>
    <dbReference type="NCBI Taxonomy" id="29495"/>
    <lineage>
        <taxon>Bacteria</taxon>
        <taxon>Pseudomonadati</taxon>
        <taxon>Pseudomonadota</taxon>
        <taxon>Gammaproteobacteria</taxon>
        <taxon>Vibrionales</taxon>
        <taxon>Vibrionaceae</taxon>
        <taxon>Vibrio</taxon>
    </lineage>
</organism>
<evidence type="ECO:0000256" key="2">
    <source>
        <dbReference type="SAM" id="SignalP"/>
    </source>
</evidence>
<keyword evidence="2" id="KW-0732">Signal</keyword>
<name>A0AAI9CTS5_9VIBR</name>
<sequence length="199" mass="23092">MKLRMGVLALAMSFNALADFQTNEYFDGMYNKNVYEQYTTNNGNRLGFRCDSGRRNRSFYLTFEGNQFVSNPNYDVTVKIKVDSKQIHTFTGRMYSSSNVGGVVENVPKQLLYQLKDGSTAYLEVYAFDERRIRTSFALSGSNRAINEVSSRCDITYRRDDYSTITQKIKQLQQERDMKIREIESEYSRKIAELRMQGG</sequence>
<feature type="chain" id="PRO_5042529922" evidence="2">
    <location>
        <begin position="19"/>
        <end position="199"/>
    </location>
</feature>
<evidence type="ECO:0000313" key="3">
    <source>
        <dbReference type="EMBL" id="ELN6932071.1"/>
    </source>
</evidence>
<evidence type="ECO:0000256" key="1">
    <source>
        <dbReference type="SAM" id="Coils"/>
    </source>
</evidence>
<accession>A0AAI9CTS5</accession>
<reference evidence="3" key="1">
    <citation type="submission" date="2023-10" db="EMBL/GenBank/DDBJ databases">
        <authorList>
            <consortium name="PulseNet: The National Subtyping Network for Foodborne Disease Surveillance"/>
        </authorList>
    </citation>
    <scope>NUCLEOTIDE SEQUENCE</scope>
    <source>
        <strain evidence="3">PNUSAV004886</strain>
    </source>
</reference>
<keyword evidence="1" id="KW-0175">Coiled coil</keyword>
<proteinExistence type="predicted"/>
<dbReference type="EMBL" id="ABNSCA010000003">
    <property type="protein sequence ID" value="ELN6932071.1"/>
    <property type="molecule type" value="Genomic_DNA"/>
</dbReference>
<dbReference type="AlphaFoldDB" id="A0AAI9CTS5"/>
<comment type="caution">
    <text evidence="3">The sequence shown here is derived from an EMBL/GenBank/DDBJ whole genome shotgun (WGS) entry which is preliminary data.</text>
</comment>
<evidence type="ECO:0000313" key="4">
    <source>
        <dbReference type="Proteomes" id="UP001253463"/>
    </source>
</evidence>
<dbReference type="Proteomes" id="UP001253463">
    <property type="component" value="Unassembled WGS sequence"/>
</dbReference>
<feature type="signal peptide" evidence="2">
    <location>
        <begin position="1"/>
        <end position="18"/>
    </location>
</feature>
<gene>
    <name evidence="3" type="ORF">RZY48_001452</name>
</gene>